<dbReference type="GO" id="GO:0022857">
    <property type="term" value="F:transmembrane transporter activity"/>
    <property type="evidence" value="ECO:0007669"/>
    <property type="project" value="InterPro"/>
</dbReference>
<reference evidence="6 7" key="1">
    <citation type="journal article" date="2019" name="Nat. Ecol. Evol.">
        <title>Megaphylogeny resolves global patterns of mushroom evolution.</title>
        <authorList>
            <person name="Varga T."/>
            <person name="Krizsan K."/>
            <person name="Foldi C."/>
            <person name="Dima B."/>
            <person name="Sanchez-Garcia M."/>
            <person name="Sanchez-Ramirez S."/>
            <person name="Szollosi G.J."/>
            <person name="Szarkandi J.G."/>
            <person name="Papp V."/>
            <person name="Albert L."/>
            <person name="Andreopoulos W."/>
            <person name="Angelini C."/>
            <person name="Antonin V."/>
            <person name="Barry K.W."/>
            <person name="Bougher N.L."/>
            <person name="Buchanan P."/>
            <person name="Buyck B."/>
            <person name="Bense V."/>
            <person name="Catcheside P."/>
            <person name="Chovatia M."/>
            <person name="Cooper J."/>
            <person name="Damon W."/>
            <person name="Desjardin D."/>
            <person name="Finy P."/>
            <person name="Geml J."/>
            <person name="Haridas S."/>
            <person name="Hughes K."/>
            <person name="Justo A."/>
            <person name="Karasinski D."/>
            <person name="Kautmanova I."/>
            <person name="Kiss B."/>
            <person name="Kocsube S."/>
            <person name="Kotiranta H."/>
            <person name="LaButti K.M."/>
            <person name="Lechner B.E."/>
            <person name="Liimatainen K."/>
            <person name="Lipzen A."/>
            <person name="Lukacs Z."/>
            <person name="Mihaltcheva S."/>
            <person name="Morgado L.N."/>
            <person name="Niskanen T."/>
            <person name="Noordeloos M.E."/>
            <person name="Ohm R.A."/>
            <person name="Ortiz-Santana B."/>
            <person name="Ovrebo C."/>
            <person name="Racz N."/>
            <person name="Riley R."/>
            <person name="Savchenko A."/>
            <person name="Shiryaev A."/>
            <person name="Soop K."/>
            <person name="Spirin V."/>
            <person name="Szebenyi C."/>
            <person name="Tomsovsky M."/>
            <person name="Tulloss R.E."/>
            <person name="Uehling J."/>
            <person name="Grigoriev I.V."/>
            <person name="Vagvolgyi C."/>
            <person name="Papp T."/>
            <person name="Martin F.M."/>
            <person name="Miettinen O."/>
            <person name="Hibbett D.S."/>
            <person name="Nagy L.G."/>
        </authorList>
    </citation>
    <scope>NUCLEOTIDE SEQUENCE [LARGE SCALE GENOMIC DNA]</scope>
    <source>
        <strain evidence="6 7">CBS 309.79</strain>
    </source>
</reference>
<dbReference type="OrthoDB" id="410267at2759"/>
<feature type="transmembrane region" description="Helical" evidence="5">
    <location>
        <begin position="399"/>
        <end position="422"/>
    </location>
</feature>
<accession>A0A5C3QUM0</accession>
<dbReference type="Proteomes" id="UP000305067">
    <property type="component" value="Unassembled WGS sequence"/>
</dbReference>
<evidence type="ECO:0000313" key="7">
    <source>
        <dbReference type="Proteomes" id="UP000305067"/>
    </source>
</evidence>
<feature type="transmembrane region" description="Helical" evidence="5">
    <location>
        <begin position="490"/>
        <end position="509"/>
    </location>
</feature>
<evidence type="ECO:0000256" key="3">
    <source>
        <dbReference type="ARBA" id="ARBA00022989"/>
    </source>
</evidence>
<evidence type="ECO:0000256" key="1">
    <source>
        <dbReference type="ARBA" id="ARBA00004141"/>
    </source>
</evidence>
<keyword evidence="7" id="KW-1185">Reference proteome</keyword>
<dbReference type="InterPro" id="IPR011701">
    <property type="entry name" value="MFS"/>
</dbReference>
<keyword evidence="4 5" id="KW-0472">Membrane</keyword>
<evidence type="ECO:0000256" key="2">
    <source>
        <dbReference type="ARBA" id="ARBA00022692"/>
    </source>
</evidence>
<feature type="transmembrane region" description="Helical" evidence="5">
    <location>
        <begin position="113"/>
        <end position="134"/>
    </location>
</feature>
<feature type="transmembrane region" description="Helical" evidence="5">
    <location>
        <begin position="155"/>
        <end position="176"/>
    </location>
</feature>
<dbReference type="Gene3D" id="1.20.1250.20">
    <property type="entry name" value="MFS general substrate transporter like domains"/>
    <property type="match status" value="2"/>
</dbReference>
<dbReference type="PANTHER" id="PTHR21576:SF160">
    <property type="entry name" value="NODULIN-LIKE DOMAIN-CONTAINING PROTEIN"/>
    <property type="match status" value="1"/>
</dbReference>
<evidence type="ECO:0000256" key="5">
    <source>
        <dbReference type="SAM" id="Phobius"/>
    </source>
</evidence>
<evidence type="ECO:0000313" key="6">
    <source>
        <dbReference type="EMBL" id="TFL05622.1"/>
    </source>
</evidence>
<feature type="transmembrane region" description="Helical" evidence="5">
    <location>
        <begin position="434"/>
        <end position="452"/>
    </location>
</feature>
<feature type="transmembrane region" description="Helical" evidence="5">
    <location>
        <begin position="373"/>
        <end position="393"/>
    </location>
</feature>
<dbReference type="PANTHER" id="PTHR21576">
    <property type="entry name" value="UNCHARACTERIZED NODULIN-LIKE PROTEIN"/>
    <property type="match status" value="1"/>
</dbReference>
<sequence length="526" mass="56247">MTVNRPAPILTKARVLTLVTSILVALGAGTNYVFSAYAPQLAARLKISHTQLNVVALAGNFGVYSTGPGWGRLADKRGPKIPIFSAGVLLLLGYMGIRLFYVIGVAEDETFSTWKMCILVVLGIMTGAGSNGGLTGAMNATAKSFPDRRRATATGVVISGFGLSAFFFSTIAHVIFPGDTSSFLLVLSIGTALPMVLGFFFVRIVPYQDKHLFSAEAAGSPDNSSPTQDGSRTPLLAEDGVEGISVRLTPSRSHSNSHEDASALGLAQASSQHLYDNEPLVDIHGKKMFLDPDYIVLFILFSALSGTGLMYINNIGSIAQVLYAHGNDNYDEAAAAQLQATQVSVISVFNFSGRVLIGLLSDHVKTKMHRQRSYCLILVAAGFLLSQIAASFVTQEEDLWKASLILGISYGGMFGLLPTVIFEWFGSGHFSENWGFLSLAPVVGGNILSLAFGENLDAHEPKDDGLLSVRSGVGAHSDCKLGRECYVGTLHLTTGLCAVALGMTVWTAYRDQKKRGRKEGPHDRVI</sequence>
<dbReference type="EMBL" id="ML178816">
    <property type="protein sequence ID" value="TFL05622.1"/>
    <property type="molecule type" value="Genomic_DNA"/>
</dbReference>
<dbReference type="STRING" id="1884261.A0A5C3QUM0"/>
<dbReference type="SUPFAM" id="SSF103473">
    <property type="entry name" value="MFS general substrate transporter"/>
    <property type="match status" value="1"/>
</dbReference>
<feature type="transmembrane region" description="Helical" evidence="5">
    <location>
        <begin position="83"/>
        <end position="101"/>
    </location>
</feature>
<comment type="subcellular location">
    <subcellularLocation>
        <location evidence="1">Membrane</location>
        <topology evidence="1">Multi-pass membrane protein</topology>
    </subcellularLocation>
</comment>
<dbReference type="Pfam" id="PF07690">
    <property type="entry name" value="MFS_1"/>
    <property type="match status" value="1"/>
</dbReference>
<proteinExistence type="predicted"/>
<dbReference type="GO" id="GO:0000329">
    <property type="term" value="C:fungal-type vacuole membrane"/>
    <property type="evidence" value="ECO:0007669"/>
    <property type="project" value="TreeGrafter"/>
</dbReference>
<organism evidence="6 7">
    <name type="scientific">Pterulicium gracile</name>
    <dbReference type="NCBI Taxonomy" id="1884261"/>
    <lineage>
        <taxon>Eukaryota</taxon>
        <taxon>Fungi</taxon>
        <taxon>Dikarya</taxon>
        <taxon>Basidiomycota</taxon>
        <taxon>Agaricomycotina</taxon>
        <taxon>Agaricomycetes</taxon>
        <taxon>Agaricomycetidae</taxon>
        <taxon>Agaricales</taxon>
        <taxon>Pleurotineae</taxon>
        <taxon>Pterulaceae</taxon>
        <taxon>Pterulicium</taxon>
    </lineage>
</organism>
<dbReference type="AlphaFoldDB" id="A0A5C3QUM0"/>
<name>A0A5C3QUM0_9AGAR</name>
<feature type="transmembrane region" description="Helical" evidence="5">
    <location>
        <begin position="343"/>
        <end position="361"/>
    </location>
</feature>
<protein>
    <submittedName>
        <fullName evidence="6">MFS general substrate transporter</fullName>
    </submittedName>
</protein>
<keyword evidence="3 5" id="KW-1133">Transmembrane helix</keyword>
<feature type="transmembrane region" description="Helical" evidence="5">
    <location>
        <begin position="294"/>
        <end position="323"/>
    </location>
</feature>
<dbReference type="InterPro" id="IPR036259">
    <property type="entry name" value="MFS_trans_sf"/>
</dbReference>
<keyword evidence="2 5" id="KW-0812">Transmembrane</keyword>
<gene>
    <name evidence="6" type="ORF">BDV98DRAFT_560336</name>
</gene>
<evidence type="ECO:0000256" key="4">
    <source>
        <dbReference type="ARBA" id="ARBA00023136"/>
    </source>
</evidence>
<feature type="transmembrane region" description="Helical" evidence="5">
    <location>
        <begin position="182"/>
        <end position="202"/>
    </location>
</feature>